<organism evidence="15 16">
    <name type="scientific">Devosia albogilva</name>
    <dbReference type="NCBI Taxonomy" id="429726"/>
    <lineage>
        <taxon>Bacteria</taxon>
        <taxon>Pseudomonadati</taxon>
        <taxon>Pseudomonadota</taxon>
        <taxon>Alphaproteobacteria</taxon>
        <taxon>Hyphomicrobiales</taxon>
        <taxon>Devosiaceae</taxon>
        <taxon>Devosia</taxon>
    </lineage>
</organism>
<sequence length="752" mass="81054">MAAEDSAYGSIIIRGARENNLKNVSLDIPKRRITVFTGVSGSGKSSLVFGTIAAESQRLINETYPAFVQQFMPHYGQPDADLLENISAAIIVDQQRLGGNSRSTVATVTDTAQMLRVLFSRLAEPRLGPPGLYSYNDPRGMCPDCEGIGQVAAMNMAAVIDETRSLNAGALLPKDFAVDTWWWEIYKNSGLFDMDKPVDKYTEEERHNLLHLDDGRKIKVGKIGLTYEGVVAKLKKGLGSKDPDSLQPHVRLEYDRIFTRETCRACGGTRLNAAALGSRVAGKNIAELSAMQVSDLARLVRTIEAREVKPMLDALAARLDNLVTIGLGYLSLDRESATLSGGESQRVKMVRHLGSSLTDITYVFDEPSVGLHPHDVGRLAGLMQQLRDKGNTVLIVEHKPDMIRIADHVVDMGPLAGSKGGEIVYQGDYQGLLTSGTLTGNHITRHQPLKADVRKMTGELRIEHARLNNLKDVSVSIPQGVLTVVTGVAGSGKSSLIQGCLPAAYPDTIIIDQNLARGSRRSNTATYTGILDGVRKAFAKANGVEASLFSANSKGACPDCNGLGVIYTDLAHLDPMVTTCETCEGKRFLPEVLEHQLRGKSIADVYDMSVEEAAKFFTEPAIARILTGLVDVGLGYLTLGQPLSTLSGGERQRLKLAAELGKKGNIYVLDEPTTGLHMNDVDTLIGLFDRLVDAGSTVVVIEHNLDVISRADWVIDLGPGAGHEGGTVQFEGVPADLVKAEHSLTGQALAAR</sequence>
<dbReference type="GO" id="GO:0005524">
    <property type="term" value="F:ATP binding"/>
    <property type="evidence" value="ECO:0007669"/>
    <property type="project" value="UniProtKB-KW"/>
</dbReference>
<dbReference type="PROSITE" id="PS00211">
    <property type="entry name" value="ABC_TRANSPORTER_1"/>
    <property type="match status" value="1"/>
</dbReference>
<comment type="similarity">
    <text evidence="11">Belongs to the ABC transporter superfamily. UvrA family.</text>
</comment>
<dbReference type="Pfam" id="PF00005">
    <property type="entry name" value="ABC_tran"/>
    <property type="match status" value="1"/>
</dbReference>
<dbReference type="Gene3D" id="1.10.8.280">
    <property type="entry name" value="ABC transporter ATPase domain-like"/>
    <property type="match status" value="1"/>
</dbReference>
<keyword evidence="6" id="KW-0228">DNA excision</keyword>
<dbReference type="CDD" id="cd03270">
    <property type="entry name" value="ABC_UvrA_I"/>
    <property type="match status" value="1"/>
</dbReference>
<evidence type="ECO:0000256" key="11">
    <source>
        <dbReference type="ARBA" id="ARBA00038000"/>
    </source>
</evidence>
<gene>
    <name evidence="15" type="ORF">ACFSX5_10110</name>
</gene>
<evidence type="ECO:0000256" key="5">
    <source>
        <dbReference type="ARBA" id="ARBA00022763"/>
    </source>
</evidence>
<dbReference type="Gene3D" id="3.40.50.300">
    <property type="entry name" value="P-loop containing nucleotide triphosphate hydrolases"/>
    <property type="match status" value="3"/>
</dbReference>
<evidence type="ECO:0000256" key="6">
    <source>
        <dbReference type="ARBA" id="ARBA00022769"/>
    </source>
</evidence>
<comment type="subcellular location">
    <subcellularLocation>
        <location evidence="1">Cytoplasm</location>
    </subcellularLocation>
</comment>
<evidence type="ECO:0000256" key="9">
    <source>
        <dbReference type="ARBA" id="ARBA00023125"/>
    </source>
</evidence>
<keyword evidence="16" id="KW-1185">Reference proteome</keyword>
<dbReference type="Gene3D" id="1.20.1580.10">
    <property type="entry name" value="ABC transporter ATPase like domain"/>
    <property type="match status" value="2"/>
</dbReference>
<evidence type="ECO:0000256" key="13">
    <source>
        <dbReference type="ARBA" id="ARBA00042156"/>
    </source>
</evidence>
<dbReference type="InterPro" id="IPR027417">
    <property type="entry name" value="P-loop_NTPase"/>
</dbReference>
<keyword evidence="4" id="KW-0547">Nucleotide-binding</keyword>
<keyword evidence="3" id="KW-0677">Repeat</keyword>
<dbReference type="RefSeq" id="WP_386833228.1">
    <property type="nucleotide sequence ID" value="NZ_JBHUNP010000001.1"/>
</dbReference>
<dbReference type="Proteomes" id="UP001597521">
    <property type="component" value="Unassembled WGS sequence"/>
</dbReference>
<evidence type="ECO:0000259" key="14">
    <source>
        <dbReference type="PROSITE" id="PS50893"/>
    </source>
</evidence>
<keyword evidence="10" id="KW-0234">DNA repair</keyword>
<dbReference type="PANTHER" id="PTHR43152">
    <property type="entry name" value="UVRABC SYSTEM PROTEIN A"/>
    <property type="match status" value="1"/>
</dbReference>
<evidence type="ECO:0000313" key="16">
    <source>
        <dbReference type="Proteomes" id="UP001597521"/>
    </source>
</evidence>
<protein>
    <recommendedName>
        <fullName evidence="12">UvrABC system protein A</fullName>
    </recommendedName>
    <alternativeName>
        <fullName evidence="13">Excinuclease ABC subunit A</fullName>
    </alternativeName>
</protein>
<keyword evidence="7 15" id="KW-0067">ATP-binding</keyword>
<dbReference type="EMBL" id="JBHUNP010000001">
    <property type="protein sequence ID" value="MFD2648143.1"/>
    <property type="molecule type" value="Genomic_DNA"/>
</dbReference>
<name>A0ABW5QKD8_9HYPH</name>
<dbReference type="SUPFAM" id="SSF52540">
    <property type="entry name" value="P-loop containing nucleoside triphosphate hydrolases"/>
    <property type="match status" value="2"/>
</dbReference>
<evidence type="ECO:0000256" key="4">
    <source>
        <dbReference type="ARBA" id="ARBA00022741"/>
    </source>
</evidence>
<feature type="domain" description="ABC transporter" evidence="14">
    <location>
        <begin position="453"/>
        <end position="744"/>
    </location>
</feature>
<evidence type="ECO:0000256" key="7">
    <source>
        <dbReference type="ARBA" id="ARBA00022840"/>
    </source>
</evidence>
<evidence type="ECO:0000256" key="1">
    <source>
        <dbReference type="ARBA" id="ARBA00004496"/>
    </source>
</evidence>
<keyword evidence="9" id="KW-0238">DNA-binding</keyword>
<keyword evidence="8" id="KW-0267">Excision nuclease</keyword>
<dbReference type="PANTHER" id="PTHR43152:SF2">
    <property type="entry name" value="DRUG RESISTANCE ABC TRANSPORTER"/>
    <property type="match status" value="1"/>
</dbReference>
<dbReference type="InterPro" id="IPR017871">
    <property type="entry name" value="ABC_transporter-like_CS"/>
</dbReference>
<proteinExistence type="inferred from homology"/>
<reference evidence="16" key="1">
    <citation type="journal article" date="2019" name="Int. J. Syst. Evol. Microbiol.">
        <title>The Global Catalogue of Microorganisms (GCM) 10K type strain sequencing project: providing services to taxonomists for standard genome sequencing and annotation.</title>
        <authorList>
            <consortium name="The Broad Institute Genomics Platform"/>
            <consortium name="The Broad Institute Genome Sequencing Center for Infectious Disease"/>
            <person name="Wu L."/>
            <person name="Ma J."/>
        </authorList>
    </citation>
    <scope>NUCLEOTIDE SEQUENCE [LARGE SCALE GENOMIC DNA]</scope>
    <source>
        <strain evidence="16">CCM 7427</strain>
    </source>
</reference>
<accession>A0ABW5QKD8</accession>
<keyword evidence="2" id="KW-0963">Cytoplasm</keyword>
<evidence type="ECO:0000256" key="3">
    <source>
        <dbReference type="ARBA" id="ARBA00022737"/>
    </source>
</evidence>
<dbReference type="InterPro" id="IPR003439">
    <property type="entry name" value="ABC_transporter-like_ATP-bd"/>
</dbReference>
<evidence type="ECO:0000313" key="15">
    <source>
        <dbReference type="EMBL" id="MFD2648143.1"/>
    </source>
</evidence>
<evidence type="ECO:0000256" key="8">
    <source>
        <dbReference type="ARBA" id="ARBA00022881"/>
    </source>
</evidence>
<evidence type="ECO:0000256" key="2">
    <source>
        <dbReference type="ARBA" id="ARBA00022490"/>
    </source>
</evidence>
<comment type="caution">
    <text evidence="15">The sequence shown here is derived from an EMBL/GenBank/DDBJ whole genome shotgun (WGS) entry which is preliminary data.</text>
</comment>
<keyword evidence="5" id="KW-0227">DNA damage</keyword>
<evidence type="ECO:0000256" key="10">
    <source>
        <dbReference type="ARBA" id="ARBA00023204"/>
    </source>
</evidence>
<dbReference type="PROSITE" id="PS50893">
    <property type="entry name" value="ABC_TRANSPORTER_2"/>
    <property type="match status" value="1"/>
</dbReference>
<evidence type="ECO:0000256" key="12">
    <source>
        <dbReference type="ARBA" id="ARBA00039316"/>
    </source>
</evidence>